<keyword evidence="5" id="KW-1133">Transmembrane helix</keyword>
<keyword evidence="4" id="KW-0732">Signal</keyword>
<feature type="region of interest" description="Disordered" evidence="9">
    <location>
        <begin position="1"/>
        <end position="26"/>
    </location>
</feature>
<evidence type="ECO:0000256" key="8">
    <source>
        <dbReference type="ARBA" id="ARBA00023288"/>
    </source>
</evidence>
<dbReference type="InterPro" id="IPR045860">
    <property type="entry name" value="Snake_toxin-like_sf"/>
</dbReference>
<evidence type="ECO:0000256" key="7">
    <source>
        <dbReference type="ARBA" id="ARBA00023180"/>
    </source>
</evidence>
<evidence type="ECO:0000256" key="9">
    <source>
        <dbReference type="SAM" id="MobiDB-lite"/>
    </source>
</evidence>
<dbReference type="InterPro" id="IPR031424">
    <property type="entry name" value="QVR-like"/>
</dbReference>
<dbReference type="SUPFAM" id="SSF57302">
    <property type="entry name" value="Snake toxin-like"/>
    <property type="match status" value="1"/>
</dbReference>
<dbReference type="CDD" id="cd00117">
    <property type="entry name" value="TFP"/>
    <property type="match status" value="1"/>
</dbReference>
<proteinExistence type="predicted"/>
<keyword evidence="8" id="KW-0449">Lipoprotein</keyword>
<keyword evidence="7" id="KW-0325">Glycoprotein</keyword>
<dbReference type="PANTHER" id="PTHR33562">
    <property type="entry name" value="ATILLA, ISOFORM B-RELATED-RELATED"/>
    <property type="match status" value="1"/>
</dbReference>
<accession>A0A8D8BP07</accession>
<evidence type="ECO:0000256" key="1">
    <source>
        <dbReference type="ARBA" id="ARBA00004589"/>
    </source>
</evidence>
<reference evidence="10" key="1">
    <citation type="submission" date="2021-05" db="EMBL/GenBank/DDBJ databases">
        <authorList>
            <person name="Alioto T."/>
            <person name="Alioto T."/>
            <person name="Gomez Garrido J."/>
        </authorList>
    </citation>
    <scope>NUCLEOTIDE SEQUENCE</scope>
</reference>
<name>A0A8D8BP07_CULPI</name>
<sequence>MLRKIKPLSNPKSCVLKGGESSNHPKMTPNNIVLFSMLLLPFFVVHVTSLKCFRCNSNDNPDCFNVRPLAKVDPPTTTPSPKQAATNVTNPSATATTTATPTNSSKQLKEPVPLFLEECSRDEKGREPFCRKMVYTVIQNKHHRVVRECGYEPSPKDCYMADNDFHLEMVCQCRTDGCNGAERTKFGSIAVMTAVVGVLLRLMSN</sequence>
<dbReference type="GO" id="GO:0030431">
    <property type="term" value="P:sleep"/>
    <property type="evidence" value="ECO:0007669"/>
    <property type="project" value="InterPro"/>
</dbReference>
<dbReference type="AlphaFoldDB" id="A0A8D8BP07"/>
<protein>
    <submittedName>
        <fullName evidence="10">(northern house mosquito) hypothetical protein</fullName>
    </submittedName>
</protein>
<evidence type="ECO:0000256" key="6">
    <source>
        <dbReference type="ARBA" id="ARBA00023136"/>
    </source>
</evidence>
<organism evidence="10">
    <name type="scientific">Culex pipiens</name>
    <name type="common">House mosquito</name>
    <dbReference type="NCBI Taxonomy" id="7175"/>
    <lineage>
        <taxon>Eukaryota</taxon>
        <taxon>Metazoa</taxon>
        <taxon>Ecdysozoa</taxon>
        <taxon>Arthropoda</taxon>
        <taxon>Hexapoda</taxon>
        <taxon>Insecta</taxon>
        <taxon>Pterygota</taxon>
        <taxon>Neoptera</taxon>
        <taxon>Endopterygota</taxon>
        <taxon>Diptera</taxon>
        <taxon>Nematocera</taxon>
        <taxon>Culicoidea</taxon>
        <taxon>Culicidae</taxon>
        <taxon>Culicinae</taxon>
        <taxon>Culicini</taxon>
        <taxon>Culex</taxon>
        <taxon>Culex</taxon>
    </lineage>
</organism>
<evidence type="ECO:0000256" key="2">
    <source>
        <dbReference type="ARBA" id="ARBA00022622"/>
    </source>
</evidence>
<keyword evidence="3" id="KW-0812">Transmembrane</keyword>
<comment type="subcellular location">
    <subcellularLocation>
        <location evidence="1">Membrane</location>
        <topology evidence="1">Lipid-anchor</topology>
        <topology evidence="1">GPI-anchor</topology>
    </subcellularLocation>
</comment>
<evidence type="ECO:0000256" key="4">
    <source>
        <dbReference type="ARBA" id="ARBA00022729"/>
    </source>
</evidence>
<feature type="compositionally biased region" description="Low complexity" evidence="9">
    <location>
        <begin position="84"/>
        <end position="105"/>
    </location>
</feature>
<keyword evidence="6" id="KW-0472">Membrane</keyword>
<feature type="region of interest" description="Disordered" evidence="9">
    <location>
        <begin position="73"/>
        <end position="107"/>
    </location>
</feature>
<dbReference type="InterPro" id="IPR050975">
    <property type="entry name" value="Sleep_regulator"/>
</dbReference>
<dbReference type="Pfam" id="PF17064">
    <property type="entry name" value="QVR"/>
    <property type="match status" value="1"/>
</dbReference>
<keyword evidence="2" id="KW-0336">GPI-anchor</keyword>
<evidence type="ECO:0000256" key="3">
    <source>
        <dbReference type="ARBA" id="ARBA00022692"/>
    </source>
</evidence>
<evidence type="ECO:0000256" key="5">
    <source>
        <dbReference type="ARBA" id="ARBA00022989"/>
    </source>
</evidence>
<dbReference type="GO" id="GO:0032222">
    <property type="term" value="P:regulation of synaptic transmission, cholinergic"/>
    <property type="evidence" value="ECO:0007669"/>
    <property type="project" value="InterPro"/>
</dbReference>
<dbReference type="GO" id="GO:0098552">
    <property type="term" value="C:side of membrane"/>
    <property type="evidence" value="ECO:0007669"/>
    <property type="project" value="UniProtKB-KW"/>
</dbReference>
<dbReference type="EMBL" id="HBUE01084166">
    <property type="protein sequence ID" value="CAG6478937.1"/>
    <property type="molecule type" value="Transcribed_RNA"/>
</dbReference>
<evidence type="ECO:0000313" key="10">
    <source>
        <dbReference type="EMBL" id="CAG6478937.1"/>
    </source>
</evidence>
<dbReference type="PANTHER" id="PTHR33562:SF23">
    <property type="entry name" value="PROTEIN QUIVER"/>
    <property type="match status" value="1"/>
</dbReference>